<dbReference type="InterPro" id="IPR035965">
    <property type="entry name" value="PAS-like_dom_sf"/>
</dbReference>
<gene>
    <name evidence="10" type="ORF">CLV40_109209</name>
</gene>
<dbReference type="InterPro" id="IPR003661">
    <property type="entry name" value="HisK_dim/P_dom"/>
</dbReference>
<sequence length="407" mass="43191">MDFALLFAATPSPYLVLGPDLVIVEVNPAYLAATATKREELLGKHLFTAFPDNPELVGADGVRNLRRSLETVLATGLPDTMPLQRYDIPVGPGGEFVERHWSPVNTPLIGADGAIAYILHRVEDVTELVVGRTGDEHLRASLERMRVDLFVRSRELKAANDRLAEAGAALRAEHLAKDRFFAAVSHELRNCLGALRAAAEVLSLDVGEHPALAVLERQVDGLNRMTGDLLDAGRVLTGALRVDRLPVRMRDLVRAGVAAVELGGRAVAVTLPDSPVRVLGDQVRLDQVLRNLLANAVRHSPVDTAIAVSLATRPGEAVLEVSDTGAGFDPATAESLFEAFTRAPGARGSGLGLGLLVVRGVVALHGGAVTAHSDGPGTGARFRVTLPLEPSTPDVPAGRAEPVHNNR</sequence>
<evidence type="ECO:0000256" key="3">
    <source>
        <dbReference type="ARBA" id="ARBA00012438"/>
    </source>
</evidence>
<dbReference type="OrthoDB" id="9808408at2"/>
<keyword evidence="5 10" id="KW-0808">Transferase</keyword>
<dbReference type="EC" id="2.7.13.3" evidence="3"/>
<dbReference type="PROSITE" id="PS50112">
    <property type="entry name" value="PAS"/>
    <property type="match status" value="1"/>
</dbReference>
<dbReference type="InterPro" id="IPR036890">
    <property type="entry name" value="HATPase_C_sf"/>
</dbReference>
<keyword evidence="11" id="KW-1185">Reference proteome</keyword>
<protein>
    <recommendedName>
        <fullName evidence="3">histidine kinase</fullName>
        <ecNumber evidence="3">2.7.13.3</ecNumber>
    </recommendedName>
</protein>
<evidence type="ECO:0000259" key="9">
    <source>
        <dbReference type="PROSITE" id="PS50112"/>
    </source>
</evidence>
<dbReference type="SUPFAM" id="SSF55874">
    <property type="entry name" value="ATPase domain of HSP90 chaperone/DNA topoisomerase II/histidine kinase"/>
    <property type="match status" value="1"/>
</dbReference>
<keyword evidence="4" id="KW-0597">Phosphoprotein</keyword>
<dbReference type="AlphaFoldDB" id="A0A2S6GNL6"/>
<dbReference type="GO" id="GO:0005886">
    <property type="term" value="C:plasma membrane"/>
    <property type="evidence" value="ECO:0007669"/>
    <property type="project" value="UniProtKB-SubCell"/>
</dbReference>
<dbReference type="CDD" id="cd00075">
    <property type="entry name" value="HATPase"/>
    <property type="match status" value="1"/>
</dbReference>
<evidence type="ECO:0000256" key="4">
    <source>
        <dbReference type="ARBA" id="ARBA00022553"/>
    </source>
</evidence>
<dbReference type="SMART" id="SM00091">
    <property type="entry name" value="PAS"/>
    <property type="match status" value="1"/>
</dbReference>
<keyword evidence="6" id="KW-0902">Two-component regulatory system</keyword>
<evidence type="ECO:0000256" key="7">
    <source>
        <dbReference type="SAM" id="MobiDB-lite"/>
    </source>
</evidence>
<dbReference type="PANTHER" id="PTHR43547:SF2">
    <property type="entry name" value="HYBRID SIGNAL TRANSDUCTION HISTIDINE KINASE C"/>
    <property type="match status" value="1"/>
</dbReference>
<feature type="domain" description="PAS" evidence="9">
    <location>
        <begin position="1"/>
        <end position="76"/>
    </location>
</feature>
<evidence type="ECO:0000313" key="11">
    <source>
        <dbReference type="Proteomes" id="UP000239203"/>
    </source>
</evidence>
<accession>A0A2S6GNL6</accession>
<dbReference type="Pfam" id="PF02518">
    <property type="entry name" value="HATPase_c"/>
    <property type="match status" value="1"/>
</dbReference>
<dbReference type="EMBL" id="PTIX01000009">
    <property type="protein sequence ID" value="PPK66824.1"/>
    <property type="molecule type" value="Genomic_DNA"/>
</dbReference>
<proteinExistence type="predicted"/>
<dbReference type="SMART" id="SM00387">
    <property type="entry name" value="HATPase_c"/>
    <property type="match status" value="1"/>
</dbReference>
<dbReference type="InterPro" id="IPR000014">
    <property type="entry name" value="PAS"/>
</dbReference>
<feature type="region of interest" description="Disordered" evidence="7">
    <location>
        <begin position="386"/>
        <end position="407"/>
    </location>
</feature>
<dbReference type="PRINTS" id="PR00344">
    <property type="entry name" value="BCTRLSENSOR"/>
</dbReference>
<dbReference type="Gene3D" id="3.30.565.10">
    <property type="entry name" value="Histidine kinase-like ATPase, C-terminal domain"/>
    <property type="match status" value="1"/>
</dbReference>
<comment type="caution">
    <text evidence="10">The sequence shown here is derived from an EMBL/GenBank/DDBJ whole genome shotgun (WGS) entry which is preliminary data.</text>
</comment>
<dbReference type="Pfam" id="PF00512">
    <property type="entry name" value="HisKA"/>
    <property type="match status" value="1"/>
</dbReference>
<dbReference type="Proteomes" id="UP000239203">
    <property type="component" value="Unassembled WGS sequence"/>
</dbReference>
<dbReference type="PROSITE" id="PS50109">
    <property type="entry name" value="HIS_KIN"/>
    <property type="match status" value="1"/>
</dbReference>
<reference evidence="10 11" key="1">
    <citation type="submission" date="2018-02" db="EMBL/GenBank/DDBJ databases">
        <title>Genomic Encyclopedia of Archaeal and Bacterial Type Strains, Phase II (KMG-II): from individual species to whole genera.</title>
        <authorList>
            <person name="Goeker M."/>
        </authorList>
    </citation>
    <scope>NUCLEOTIDE SEQUENCE [LARGE SCALE GENOMIC DNA]</scope>
    <source>
        <strain evidence="10 11">YU 961-1</strain>
    </source>
</reference>
<dbReference type="CDD" id="cd00082">
    <property type="entry name" value="HisKA"/>
    <property type="match status" value="1"/>
</dbReference>
<dbReference type="RefSeq" id="WP_104480189.1">
    <property type="nucleotide sequence ID" value="NZ_CP154825.1"/>
</dbReference>
<dbReference type="GO" id="GO:0000155">
    <property type="term" value="F:phosphorelay sensor kinase activity"/>
    <property type="evidence" value="ECO:0007669"/>
    <property type="project" value="InterPro"/>
</dbReference>
<evidence type="ECO:0000256" key="1">
    <source>
        <dbReference type="ARBA" id="ARBA00000085"/>
    </source>
</evidence>
<comment type="catalytic activity">
    <reaction evidence="1">
        <text>ATP + protein L-histidine = ADP + protein N-phospho-L-histidine.</text>
        <dbReference type="EC" id="2.7.13.3"/>
    </reaction>
</comment>
<keyword evidence="5 10" id="KW-0418">Kinase</keyword>
<evidence type="ECO:0000256" key="2">
    <source>
        <dbReference type="ARBA" id="ARBA00004236"/>
    </source>
</evidence>
<feature type="domain" description="Histidine kinase" evidence="8">
    <location>
        <begin position="183"/>
        <end position="390"/>
    </location>
</feature>
<evidence type="ECO:0000313" key="10">
    <source>
        <dbReference type="EMBL" id="PPK66824.1"/>
    </source>
</evidence>
<dbReference type="PANTHER" id="PTHR43547">
    <property type="entry name" value="TWO-COMPONENT HISTIDINE KINASE"/>
    <property type="match status" value="1"/>
</dbReference>
<dbReference type="SUPFAM" id="SSF55785">
    <property type="entry name" value="PYP-like sensor domain (PAS domain)"/>
    <property type="match status" value="1"/>
</dbReference>
<dbReference type="Pfam" id="PF08448">
    <property type="entry name" value="PAS_4"/>
    <property type="match status" value="1"/>
</dbReference>
<evidence type="ECO:0000256" key="6">
    <source>
        <dbReference type="ARBA" id="ARBA00023012"/>
    </source>
</evidence>
<dbReference type="InterPro" id="IPR004358">
    <property type="entry name" value="Sig_transdc_His_kin-like_C"/>
</dbReference>
<comment type="subcellular location">
    <subcellularLocation>
        <location evidence="2">Cell membrane</location>
    </subcellularLocation>
</comment>
<dbReference type="Gene3D" id="1.10.287.130">
    <property type="match status" value="1"/>
</dbReference>
<evidence type="ECO:0000259" key="8">
    <source>
        <dbReference type="PROSITE" id="PS50109"/>
    </source>
</evidence>
<dbReference type="Gene3D" id="3.30.450.20">
    <property type="entry name" value="PAS domain"/>
    <property type="match status" value="1"/>
</dbReference>
<organism evidence="10 11">
    <name type="scientific">Actinokineospora auranticolor</name>
    <dbReference type="NCBI Taxonomy" id="155976"/>
    <lineage>
        <taxon>Bacteria</taxon>
        <taxon>Bacillati</taxon>
        <taxon>Actinomycetota</taxon>
        <taxon>Actinomycetes</taxon>
        <taxon>Pseudonocardiales</taxon>
        <taxon>Pseudonocardiaceae</taxon>
        <taxon>Actinokineospora</taxon>
    </lineage>
</organism>
<dbReference type="SMART" id="SM00388">
    <property type="entry name" value="HisKA"/>
    <property type="match status" value="1"/>
</dbReference>
<dbReference type="InterPro" id="IPR036097">
    <property type="entry name" value="HisK_dim/P_sf"/>
</dbReference>
<evidence type="ECO:0000256" key="5">
    <source>
        <dbReference type="ARBA" id="ARBA00022777"/>
    </source>
</evidence>
<dbReference type="SUPFAM" id="SSF47384">
    <property type="entry name" value="Homodimeric domain of signal transducing histidine kinase"/>
    <property type="match status" value="1"/>
</dbReference>
<name>A0A2S6GNL6_9PSEU</name>
<dbReference type="InterPro" id="IPR005467">
    <property type="entry name" value="His_kinase_dom"/>
</dbReference>
<dbReference type="InterPro" id="IPR003594">
    <property type="entry name" value="HATPase_dom"/>
</dbReference>
<dbReference type="InterPro" id="IPR013656">
    <property type="entry name" value="PAS_4"/>
</dbReference>